<keyword evidence="2" id="KW-1185">Reference proteome</keyword>
<sequence>MFTDKEYNQISEEVYWLDPKHEDYDPTMKKGAVRELTGIEYEILDVKHEPKNGMQAMAVAPVVNGKADTTQVVIAYAGTNQSDSLDIATDIQTVGAGSDKLKSFDWFGAPKSVVPQSLTARQFAESIRNKYPFATITTTGHSLGESLAFYIAAENKWLNVGFNGPYAGSMMSKDGKKWAKDNPGMFYNYRNRNDAVGGLRVTGREFAIIIDMEKDGKMADRIGGAYHSLAMWEFDKKTGRLLIPDNAFNEKAIKKRAENDKQRLLGVLNSTQAWMKFLRNKLKKSGGGLSANEAIFLDSVEALLVLNAQMSTVNATFLEAESFLRRQTEKAERSWRKSLEAGKTLGPDLSEPEVLDALESIGVSKSIVSDRPKERNESKIAEYKEIASSCDTLKTEIHGSIETLLSVDQQLAKQFQPE</sequence>
<dbReference type="EMBL" id="CP147244">
    <property type="protein sequence ID" value="WYK01884.1"/>
    <property type="molecule type" value="Genomic_DNA"/>
</dbReference>
<reference evidence="1" key="2">
    <citation type="submission" date="2024-03" db="EMBL/GenBank/DDBJ databases">
        <title>The Genome Sequence of Enterococcus sp. DIV0205d.</title>
        <authorList>
            <consortium name="The Broad Institute Genomics Platform"/>
            <consortium name="The Broad Institute Microbial Omics Core"/>
            <consortium name="The Broad Institute Genomic Center for Infectious Diseases"/>
            <person name="Earl A."/>
            <person name="Manson A."/>
            <person name="Gilmore M."/>
            <person name="Schwartman J."/>
            <person name="Shea T."/>
            <person name="Abouelleil A."/>
            <person name="Cao P."/>
            <person name="Chapman S."/>
            <person name="Cusick C."/>
            <person name="Young S."/>
            <person name="Neafsey D."/>
            <person name="Nusbaum C."/>
            <person name="Birren B."/>
        </authorList>
    </citation>
    <scope>NUCLEOTIDE SEQUENCE</scope>
    <source>
        <strain evidence="1">7F3_DIV0205</strain>
    </source>
</reference>
<proteinExistence type="predicted"/>
<accession>A0AAQ3Y7Z5</accession>
<gene>
    <name evidence="1" type="ORF">A5821_003021</name>
</gene>
<organism evidence="1 2">
    <name type="scientific">Candidatus Enterococcus palustris</name>
    <dbReference type="NCBI Taxonomy" id="1834189"/>
    <lineage>
        <taxon>Bacteria</taxon>
        <taxon>Bacillati</taxon>
        <taxon>Bacillota</taxon>
        <taxon>Bacilli</taxon>
        <taxon>Lactobacillales</taxon>
        <taxon>Enterococcaceae</taxon>
        <taxon>Enterococcus</taxon>
    </lineage>
</organism>
<dbReference type="AlphaFoldDB" id="A0AAQ3Y7Z5"/>
<evidence type="ECO:0000313" key="2">
    <source>
        <dbReference type="Proteomes" id="UP000194948"/>
    </source>
</evidence>
<protein>
    <recommendedName>
        <fullName evidence="3">Fungal lipase-like domain-containing protein</fullName>
    </recommendedName>
</protein>
<dbReference type="RefSeq" id="WP_086315534.1">
    <property type="nucleotide sequence ID" value="NZ_CP147244.1"/>
</dbReference>
<evidence type="ECO:0000313" key="1">
    <source>
        <dbReference type="EMBL" id="WYK01884.1"/>
    </source>
</evidence>
<dbReference type="Gene3D" id="3.40.50.1820">
    <property type="entry name" value="alpha/beta hydrolase"/>
    <property type="match status" value="1"/>
</dbReference>
<dbReference type="Proteomes" id="UP000194948">
    <property type="component" value="Chromosome"/>
</dbReference>
<evidence type="ECO:0008006" key="3">
    <source>
        <dbReference type="Google" id="ProtNLM"/>
    </source>
</evidence>
<dbReference type="SUPFAM" id="SSF53474">
    <property type="entry name" value="alpha/beta-Hydrolases"/>
    <property type="match status" value="1"/>
</dbReference>
<name>A0AAQ3Y7Z5_9ENTE</name>
<reference evidence="1" key="1">
    <citation type="submission" date="2017-05" db="EMBL/GenBank/DDBJ databases">
        <authorList>
            <consortium name="The Broad Institute Genomics Platform"/>
            <consortium name="The Broad Institute Genomic Center for Infectious Diseases"/>
            <person name="Earl A."/>
            <person name="Manson A."/>
            <person name="Schwartman J."/>
            <person name="Gilmore M."/>
            <person name="Abouelleil A."/>
            <person name="Cao P."/>
            <person name="Chapman S."/>
            <person name="Cusick C."/>
            <person name="Shea T."/>
            <person name="Young S."/>
            <person name="Neafsey D."/>
            <person name="Nusbaum C."/>
            <person name="Birren B."/>
        </authorList>
    </citation>
    <scope>NUCLEOTIDE SEQUENCE</scope>
    <source>
        <strain evidence="1">7F3_DIV0205</strain>
    </source>
</reference>
<dbReference type="InterPro" id="IPR029058">
    <property type="entry name" value="AB_hydrolase_fold"/>
</dbReference>